<dbReference type="Proteomes" id="UP000269396">
    <property type="component" value="Unassembled WGS sequence"/>
</dbReference>
<gene>
    <name evidence="2" type="ORF">SMTD_LOCUS22209</name>
</gene>
<evidence type="ECO:0000313" key="2">
    <source>
        <dbReference type="EMBL" id="VDP86708.1"/>
    </source>
</evidence>
<dbReference type="AlphaFoldDB" id="A0A3P8HSE4"/>
<evidence type="ECO:0000256" key="1">
    <source>
        <dbReference type="SAM" id="MobiDB-lite"/>
    </source>
</evidence>
<sequence>MFVSQNHLDDTTYILLRFTRHPELIEIGRQFILTWNGNLKTIGYAVELIDPLKHHYNLSLNTLSNNNTTTSTSTTNVQDPICWNNNIQQNSVSFQENDHYDWSSLRQSFINRTISMNNYPFGSIDNLHTSSNLLLLSSSLPSTNMEFYGHLTNNESCKRSATTTTSSNSLIPVNHLTSLSQLVQNHDIDIDDNINHNSNNNNNSTDIDHSTQSIIDINNVKQFSESSISSSGGVVTTFTPSSSSSSKNNKRRHRRKQKR</sequence>
<feature type="compositionally biased region" description="Basic residues" evidence="1">
    <location>
        <begin position="248"/>
        <end position="259"/>
    </location>
</feature>
<keyword evidence="3" id="KW-1185">Reference proteome</keyword>
<evidence type="ECO:0000313" key="3">
    <source>
        <dbReference type="Proteomes" id="UP000269396"/>
    </source>
</evidence>
<name>A0A3P8HSE4_9TREM</name>
<feature type="region of interest" description="Disordered" evidence="1">
    <location>
        <begin position="229"/>
        <end position="259"/>
    </location>
</feature>
<reference evidence="2 3" key="1">
    <citation type="submission" date="2018-11" db="EMBL/GenBank/DDBJ databases">
        <authorList>
            <consortium name="Pathogen Informatics"/>
        </authorList>
    </citation>
    <scope>NUCLEOTIDE SEQUENCE [LARGE SCALE GENOMIC DNA]</scope>
    <source>
        <strain>Denwood</strain>
        <strain evidence="3">Zambia</strain>
    </source>
</reference>
<proteinExistence type="predicted"/>
<feature type="compositionally biased region" description="Low complexity" evidence="1">
    <location>
        <begin position="229"/>
        <end position="247"/>
    </location>
</feature>
<protein>
    <submittedName>
        <fullName evidence="2">Uncharacterized protein</fullName>
    </submittedName>
</protein>
<organism evidence="2 3">
    <name type="scientific">Schistosoma mattheei</name>
    <dbReference type="NCBI Taxonomy" id="31246"/>
    <lineage>
        <taxon>Eukaryota</taxon>
        <taxon>Metazoa</taxon>
        <taxon>Spiralia</taxon>
        <taxon>Lophotrochozoa</taxon>
        <taxon>Platyhelminthes</taxon>
        <taxon>Trematoda</taxon>
        <taxon>Digenea</taxon>
        <taxon>Strigeidida</taxon>
        <taxon>Schistosomatoidea</taxon>
        <taxon>Schistosomatidae</taxon>
        <taxon>Schistosoma</taxon>
    </lineage>
</organism>
<accession>A0A3P8HSE4</accession>
<dbReference type="EMBL" id="UZAL01050317">
    <property type="protein sequence ID" value="VDP86708.1"/>
    <property type="molecule type" value="Genomic_DNA"/>
</dbReference>